<evidence type="ECO:0000259" key="1">
    <source>
        <dbReference type="Pfam" id="PF14468"/>
    </source>
</evidence>
<accession>A0AAP9ILC4</accession>
<dbReference type="Proteomes" id="UP001617714">
    <property type="component" value="Unassembled WGS sequence"/>
</dbReference>
<name>A0AAP9ILC4_9GAMM</name>
<protein>
    <submittedName>
        <fullName evidence="3">DUF4427 domain-containing protein</fullName>
    </submittedName>
</protein>
<dbReference type="EMBL" id="CP046377">
    <property type="protein sequence ID" value="QHQ25534.1"/>
    <property type="molecule type" value="Genomic_DNA"/>
</dbReference>
<evidence type="ECO:0000313" key="4">
    <source>
        <dbReference type="Proteomes" id="UP000464054"/>
    </source>
</evidence>
<evidence type="ECO:0000313" key="5">
    <source>
        <dbReference type="Proteomes" id="UP001617714"/>
    </source>
</evidence>
<evidence type="ECO:0000313" key="2">
    <source>
        <dbReference type="EMBL" id="MFJ5323195.1"/>
    </source>
</evidence>
<proteinExistence type="predicted"/>
<dbReference type="Proteomes" id="UP000464054">
    <property type="component" value="Chromosome"/>
</dbReference>
<dbReference type="RefSeq" id="WP_039503412.1">
    <property type="nucleotide sequence ID" value="NZ_CP046377.1"/>
</dbReference>
<dbReference type="AlphaFoldDB" id="A0AAP9ILC4"/>
<feature type="domain" description="DUF4427" evidence="1">
    <location>
        <begin position="286"/>
        <end position="415"/>
    </location>
</feature>
<dbReference type="EMBL" id="JBIXKD010000022">
    <property type="protein sequence ID" value="MFJ5323195.1"/>
    <property type="molecule type" value="Genomic_DNA"/>
</dbReference>
<gene>
    <name evidence="2" type="ORF">ACIPSN_17850</name>
    <name evidence="3" type="ORF">GMX10_16885</name>
</gene>
<reference evidence="4" key="1">
    <citation type="submission" date="2019-11" db="EMBL/GenBank/DDBJ databases">
        <authorList>
            <person name="Jee S."/>
        </authorList>
    </citation>
    <scope>NUCLEOTIDE SEQUENCE [LARGE SCALE GENOMIC DNA]</scope>
    <source>
        <strain evidence="4">PZ1</strain>
    </source>
</reference>
<dbReference type="Pfam" id="PF14468">
    <property type="entry name" value="DUF4427"/>
    <property type="match status" value="1"/>
</dbReference>
<sequence>MKNNIRFDLSDYLIHFYRDVDLRGKNYIHFPEHCGFNNLAHSDYLDARFLLRCAIRHSKISASWSFRGGVRTIYGESPAVCFTDMPISAFVKTSADRLSKGENIGLYALLLPKADMFNIGARPVIYGLDGFGLSLPSGYGGNKRIIAPGLLPLNEQYRYVTYAPGSIDWTHEREWRWPFRGNMDDYETEIKEDGRHSDFNNTPGLELEYVNLKGAGVIVPNNHDVKYILNDLLTLIDRNLLSRDSFTFIISTENLSSYLDIVDPASLSHYINQNLLNIDEFFNLSQPVVDKFGCDVNTIISSELKKYLSNCNSHNREIGRAWVWLLDNKSELTRALLEYGSVSVSKEGRYLLDLGCRALINLNLSQQEEFARIVAKELNQKYGVLCSYFSVINSGSYDDIPSYAGYHDEKHEFFNSTLKVD</sequence>
<reference evidence="3" key="2">
    <citation type="journal article" date="2022" name="Plant Pathol J">
        <title>Comparative Genomic Analysis of Pathogenic Factors of Pectobacterium Species Isolated in South Korea Using Whole-Genome Sequencing.</title>
        <authorList>
            <person name="Jee S."/>
            <person name="Kang I.J."/>
            <person name="Bak G."/>
            <person name="Kang S."/>
            <person name="Lee J."/>
            <person name="Heu S."/>
            <person name="Hwang I."/>
        </authorList>
    </citation>
    <scope>NUCLEOTIDE SEQUENCE</scope>
    <source>
        <strain evidence="3">PZ1</strain>
    </source>
</reference>
<dbReference type="InterPro" id="IPR025216">
    <property type="entry name" value="DUF4427"/>
</dbReference>
<organism evidence="3 4">
    <name type="scientific">Pectobacterium parvum</name>
    <dbReference type="NCBI Taxonomy" id="2778550"/>
    <lineage>
        <taxon>Bacteria</taxon>
        <taxon>Pseudomonadati</taxon>
        <taxon>Pseudomonadota</taxon>
        <taxon>Gammaproteobacteria</taxon>
        <taxon>Enterobacterales</taxon>
        <taxon>Pectobacteriaceae</taxon>
        <taxon>Pectobacterium</taxon>
    </lineage>
</organism>
<reference evidence="2 5" key="3">
    <citation type="submission" date="2024-10" db="EMBL/GenBank/DDBJ databases">
        <authorList>
            <person name="Lu C.-H."/>
        </authorList>
    </citation>
    <scope>NUCLEOTIDE SEQUENCE [LARGE SCALE GENOMIC DNA]</scope>
    <source>
        <strain evidence="2 5">22QBSP01-2</strain>
    </source>
</reference>
<keyword evidence="5" id="KW-1185">Reference proteome</keyword>
<evidence type="ECO:0000313" key="3">
    <source>
        <dbReference type="EMBL" id="QHQ25534.1"/>
    </source>
</evidence>